<evidence type="ECO:0000313" key="4">
    <source>
        <dbReference type="Proteomes" id="UP000612362"/>
    </source>
</evidence>
<evidence type="ECO:0000256" key="1">
    <source>
        <dbReference type="SAM" id="MobiDB-lite"/>
    </source>
</evidence>
<feature type="compositionally biased region" description="Acidic residues" evidence="1">
    <location>
        <begin position="262"/>
        <end position="272"/>
    </location>
</feature>
<proteinExistence type="predicted"/>
<name>A0A8J3MZN2_9CHLR</name>
<dbReference type="InterPro" id="IPR036397">
    <property type="entry name" value="RNaseH_sf"/>
</dbReference>
<comment type="caution">
    <text evidence="3">The sequence shown here is derived from an EMBL/GenBank/DDBJ whole genome shotgun (WGS) entry which is preliminary data.</text>
</comment>
<protein>
    <recommendedName>
        <fullName evidence="2">Exonuclease domain-containing protein</fullName>
    </recommendedName>
</protein>
<dbReference type="InterPro" id="IPR012337">
    <property type="entry name" value="RNaseH-like_sf"/>
</dbReference>
<dbReference type="EMBL" id="BNJF01000010">
    <property type="protein sequence ID" value="GHO50960.1"/>
    <property type="molecule type" value="Genomic_DNA"/>
</dbReference>
<accession>A0A8J3MZN2</accession>
<feature type="domain" description="Exonuclease" evidence="2">
    <location>
        <begin position="88"/>
        <end position="243"/>
    </location>
</feature>
<dbReference type="Pfam" id="PF00929">
    <property type="entry name" value="RNase_T"/>
    <property type="match status" value="1"/>
</dbReference>
<dbReference type="GO" id="GO:0003676">
    <property type="term" value="F:nucleic acid binding"/>
    <property type="evidence" value="ECO:0007669"/>
    <property type="project" value="InterPro"/>
</dbReference>
<dbReference type="SMART" id="SM00479">
    <property type="entry name" value="EXOIII"/>
    <property type="match status" value="1"/>
</dbReference>
<reference evidence="3" key="1">
    <citation type="submission" date="2020-10" db="EMBL/GenBank/DDBJ databases">
        <title>Taxonomic study of unclassified bacteria belonging to the class Ktedonobacteria.</title>
        <authorList>
            <person name="Yabe S."/>
            <person name="Wang C.M."/>
            <person name="Zheng Y."/>
            <person name="Sakai Y."/>
            <person name="Cavaletti L."/>
            <person name="Monciardini P."/>
            <person name="Donadio S."/>
        </authorList>
    </citation>
    <scope>NUCLEOTIDE SEQUENCE</scope>
    <source>
        <strain evidence="3">SOSP1-1</strain>
    </source>
</reference>
<evidence type="ECO:0000259" key="2">
    <source>
        <dbReference type="SMART" id="SM00479"/>
    </source>
</evidence>
<evidence type="ECO:0000313" key="3">
    <source>
        <dbReference type="EMBL" id="GHO50960.1"/>
    </source>
</evidence>
<dbReference type="Proteomes" id="UP000612362">
    <property type="component" value="Unassembled WGS sequence"/>
</dbReference>
<dbReference type="InterPro" id="IPR013520">
    <property type="entry name" value="Ribonucl_H"/>
</dbReference>
<feature type="region of interest" description="Disordered" evidence="1">
    <location>
        <begin position="251"/>
        <end position="272"/>
    </location>
</feature>
<dbReference type="GO" id="GO:0004527">
    <property type="term" value="F:exonuclease activity"/>
    <property type="evidence" value="ECO:0007669"/>
    <property type="project" value="UniProtKB-ARBA"/>
</dbReference>
<dbReference type="RefSeq" id="WP_220199912.1">
    <property type="nucleotide sequence ID" value="NZ_BNJF01000010.1"/>
</dbReference>
<keyword evidence="4" id="KW-1185">Reference proteome</keyword>
<dbReference type="Gene3D" id="3.30.420.10">
    <property type="entry name" value="Ribonuclease H-like superfamily/Ribonuclease H"/>
    <property type="match status" value="1"/>
</dbReference>
<gene>
    <name evidence="3" type="ORF">KSX_91230</name>
</gene>
<dbReference type="AlphaFoldDB" id="A0A8J3MZN2"/>
<organism evidence="3 4">
    <name type="scientific">Ktedonospora formicarum</name>
    <dbReference type="NCBI Taxonomy" id="2778364"/>
    <lineage>
        <taxon>Bacteria</taxon>
        <taxon>Bacillati</taxon>
        <taxon>Chloroflexota</taxon>
        <taxon>Ktedonobacteria</taxon>
        <taxon>Ktedonobacterales</taxon>
        <taxon>Ktedonobacteraceae</taxon>
        <taxon>Ktedonospora</taxon>
    </lineage>
</organism>
<dbReference type="SUPFAM" id="SSF53098">
    <property type="entry name" value="Ribonuclease H-like"/>
    <property type="match status" value="1"/>
</dbReference>
<sequence length="272" mass="30427">MSIDPFVATVNALVAQERSKGSVQSYEDLKERIQRRAHLYDVLQRIEDEMRALRSTVQTLPSLPPEREVLWANAVLTLPNLALPEIDTTGLDAAAEIVRVTLIDSTGAVLDDILIKPTRPLSPQVSEINGIHNKDLEHAPTIREAWPRIERCFQGRHVVSFSQDFDRDKLNETANRDQLPRMNFIGEDLRLRVGQYLGNSYISLVEACTRIGQPLPKRPHQTGIDRARGQLCVLQAIANAVTSCNTATQQQESMSTGLEGDSSLEDLDEHPF</sequence>